<dbReference type="STRING" id="945553.A0A0D2NH12"/>
<feature type="transmembrane region" description="Helical" evidence="10">
    <location>
        <begin position="127"/>
        <end position="144"/>
    </location>
</feature>
<keyword evidence="4 10" id="KW-0812">Transmembrane</keyword>
<evidence type="ECO:0000256" key="7">
    <source>
        <dbReference type="ARBA" id="ARBA00023136"/>
    </source>
</evidence>
<evidence type="ECO:0000256" key="1">
    <source>
        <dbReference type="ARBA" id="ARBA00004477"/>
    </source>
</evidence>
<organism evidence="11 12">
    <name type="scientific">Hypholoma sublateritium (strain FD-334 SS-4)</name>
    <dbReference type="NCBI Taxonomy" id="945553"/>
    <lineage>
        <taxon>Eukaryota</taxon>
        <taxon>Fungi</taxon>
        <taxon>Dikarya</taxon>
        <taxon>Basidiomycota</taxon>
        <taxon>Agaricomycotina</taxon>
        <taxon>Agaricomycetes</taxon>
        <taxon>Agaricomycetidae</taxon>
        <taxon>Agaricales</taxon>
        <taxon>Agaricineae</taxon>
        <taxon>Strophariaceae</taxon>
        <taxon>Hypholoma</taxon>
    </lineage>
</organism>
<evidence type="ECO:0000256" key="8">
    <source>
        <dbReference type="PIRNR" id="PIRNR017207"/>
    </source>
</evidence>
<dbReference type="Proteomes" id="UP000054270">
    <property type="component" value="Unassembled WGS sequence"/>
</dbReference>
<evidence type="ECO:0000256" key="6">
    <source>
        <dbReference type="ARBA" id="ARBA00022989"/>
    </source>
</evidence>
<sequence length="168" mass="18283">MSQTTLDYSSLESSSKWKNLPPPPGFTKSSSSLRIPAKKSTVSTESYDALKDKRAWDVAIAPAKSLPMQAFMLYMSGGGVQIFSIGIVFMLLLSPFKNVAGLNEAFAQYAPTNKKADSLTTLPLQKIVYILCNLLTLGVGLWKCRSMGLLPTGTGDWLAFETRGVVRP</sequence>
<evidence type="ECO:0000313" key="11">
    <source>
        <dbReference type="EMBL" id="KJA15961.1"/>
    </source>
</evidence>
<keyword evidence="12" id="KW-1185">Reference proteome</keyword>
<accession>A0A0D2NH12</accession>
<evidence type="ECO:0000256" key="9">
    <source>
        <dbReference type="SAM" id="MobiDB-lite"/>
    </source>
</evidence>
<evidence type="ECO:0000313" key="12">
    <source>
        <dbReference type="Proteomes" id="UP000054270"/>
    </source>
</evidence>
<reference evidence="12" key="1">
    <citation type="submission" date="2014-04" db="EMBL/GenBank/DDBJ databases">
        <title>Evolutionary Origins and Diversification of the Mycorrhizal Mutualists.</title>
        <authorList>
            <consortium name="DOE Joint Genome Institute"/>
            <consortium name="Mycorrhizal Genomics Consortium"/>
            <person name="Kohler A."/>
            <person name="Kuo A."/>
            <person name="Nagy L.G."/>
            <person name="Floudas D."/>
            <person name="Copeland A."/>
            <person name="Barry K.W."/>
            <person name="Cichocki N."/>
            <person name="Veneault-Fourrey C."/>
            <person name="LaButti K."/>
            <person name="Lindquist E.A."/>
            <person name="Lipzen A."/>
            <person name="Lundell T."/>
            <person name="Morin E."/>
            <person name="Murat C."/>
            <person name="Riley R."/>
            <person name="Ohm R."/>
            <person name="Sun H."/>
            <person name="Tunlid A."/>
            <person name="Henrissat B."/>
            <person name="Grigoriev I.V."/>
            <person name="Hibbett D.S."/>
            <person name="Martin F."/>
        </authorList>
    </citation>
    <scope>NUCLEOTIDE SEQUENCE [LARGE SCALE GENOMIC DNA]</scope>
    <source>
        <strain evidence="12">FD-334 SS-4</strain>
    </source>
</reference>
<evidence type="ECO:0000256" key="10">
    <source>
        <dbReference type="SAM" id="Phobius"/>
    </source>
</evidence>
<keyword evidence="5" id="KW-0256">Endoplasmic reticulum</keyword>
<dbReference type="Pfam" id="PF06417">
    <property type="entry name" value="EMC4"/>
    <property type="match status" value="1"/>
</dbReference>
<gene>
    <name evidence="11" type="ORF">HYPSUDRAFT_148458</name>
</gene>
<evidence type="ECO:0000256" key="5">
    <source>
        <dbReference type="ARBA" id="ARBA00022824"/>
    </source>
</evidence>
<dbReference type="OMA" id="QQTFKVI"/>
<feature type="compositionally biased region" description="Polar residues" evidence="9">
    <location>
        <begin position="1"/>
        <end position="17"/>
    </location>
</feature>
<comment type="subcellular location">
    <subcellularLocation>
        <location evidence="1">Endoplasmic reticulum membrane</location>
        <topology evidence="1">Multi-pass membrane protein</topology>
    </subcellularLocation>
</comment>
<keyword evidence="6 10" id="KW-1133">Transmembrane helix</keyword>
<name>A0A0D2NH12_HYPSF</name>
<evidence type="ECO:0000256" key="2">
    <source>
        <dbReference type="ARBA" id="ARBA00007715"/>
    </source>
</evidence>
<proteinExistence type="inferred from homology"/>
<evidence type="ECO:0000256" key="4">
    <source>
        <dbReference type="ARBA" id="ARBA00022692"/>
    </source>
</evidence>
<dbReference type="AlphaFoldDB" id="A0A0D2NH12"/>
<keyword evidence="7 8" id="KW-0472">Membrane</keyword>
<dbReference type="InterPro" id="IPR009445">
    <property type="entry name" value="TMEM85/Emc4"/>
</dbReference>
<protein>
    <recommendedName>
        <fullName evidence="3 8">ER membrane protein complex subunit 4</fullName>
    </recommendedName>
</protein>
<dbReference type="PANTHER" id="PTHR19315">
    <property type="entry name" value="ER MEMBRANE PROTEIN COMPLEX SUBUNIT 4"/>
    <property type="match status" value="1"/>
</dbReference>
<dbReference type="EMBL" id="KN817631">
    <property type="protein sequence ID" value="KJA15961.1"/>
    <property type="molecule type" value="Genomic_DNA"/>
</dbReference>
<dbReference type="OrthoDB" id="369569at2759"/>
<comment type="similarity">
    <text evidence="2 8">Belongs to the EMC4 family.</text>
</comment>
<dbReference type="GO" id="GO:0005789">
    <property type="term" value="C:endoplasmic reticulum membrane"/>
    <property type="evidence" value="ECO:0007669"/>
    <property type="project" value="UniProtKB-SubCell"/>
</dbReference>
<feature type="transmembrane region" description="Helical" evidence="10">
    <location>
        <begin position="71"/>
        <end position="93"/>
    </location>
</feature>
<feature type="region of interest" description="Disordered" evidence="9">
    <location>
        <begin position="1"/>
        <end position="32"/>
    </location>
</feature>
<dbReference type="PIRSF" id="PIRSF017207">
    <property type="entry name" value="UCP017207_TM-p85"/>
    <property type="match status" value="1"/>
</dbReference>
<evidence type="ECO:0000256" key="3">
    <source>
        <dbReference type="ARBA" id="ARBA00020820"/>
    </source>
</evidence>